<dbReference type="InterPro" id="IPR008927">
    <property type="entry name" value="6-PGluconate_DH-like_C_sf"/>
</dbReference>
<sequence length="316" mass="35504">MLYHYGGDTIRVGFIGPGKVSVSLAHYFTHKGIKLTGFYGNTVLNTQEAANITKSKLYYNLEDLVKKSDILFITTPDDIISTIDKQLSKFDLNNKSICHTSGSLSSNVLINAKCYGALTYSIHPIFAFSSKNTDLKELEKIFFSVEGEITNKNSEIIKLLTKLGNKYFIRSSDTSSIYHLANVLVSNLVLSLLEIGTEYFINLGLNEKEALEAIYPLVKGNIQSIFDKGFVKSLTGPVVRGDIMTVKNHILMLKEEHKDIYKVLSLNLLKLTSLKECRDYSTTNNSVDFYQENVLNNLFSHSKKHKDIYEVLGGIE</sequence>
<dbReference type="EMBL" id="JAHXPT010000003">
    <property type="protein sequence ID" value="MBW6409529.1"/>
    <property type="molecule type" value="Genomic_DNA"/>
</dbReference>
<feature type="domain" description="DUF2520" evidence="2">
    <location>
        <begin position="141"/>
        <end position="266"/>
    </location>
</feature>
<dbReference type="PANTHER" id="PTHR40459">
    <property type="entry name" value="CONSERVED HYPOTHETICAL ALANINE AND LEUCINE RICH PROTEIN"/>
    <property type="match status" value="1"/>
</dbReference>
<feature type="domain" description="Putative oxidoreductase/dehydrogenase Rossmann-like" evidence="1">
    <location>
        <begin position="10"/>
        <end position="124"/>
    </location>
</feature>
<dbReference type="InterPro" id="IPR019665">
    <property type="entry name" value="OxRdtase/DH_put_Rossmann_dom"/>
</dbReference>
<evidence type="ECO:0000259" key="2">
    <source>
        <dbReference type="Pfam" id="PF10728"/>
    </source>
</evidence>
<organism evidence="3 4">
    <name type="scientific">Clostridium weizhouense</name>
    <dbReference type="NCBI Taxonomy" id="2859781"/>
    <lineage>
        <taxon>Bacteria</taxon>
        <taxon>Bacillati</taxon>
        <taxon>Bacillota</taxon>
        <taxon>Clostridia</taxon>
        <taxon>Eubacteriales</taxon>
        <taxon>Clostridiaceae</taxon>
        <taxon>Clostridium</taxon>
    </lineage>
</organism>
<dbReference type="Pfam" id="PF10728">
    <property type="entry name" value="DUF2520"/>
    <property type="match status" value="1"/>
</dbReference>
<keyword evidence="4" id="KW-1185">Reference proteome</keyword>
<reference evidence="3 4" key="1">
    <citation type="submission" date="2021-07" db="EMBL/GenBank/DDBJ databases">
        <title>Clostridium weizhouense sp. nov., an anaerobic bacterium isolated from activated sludge of Petroleum wastewater.</title>
        <authorList>
            <person name="Li Q."/>
        </authorList>
    </citation>
    <scope>NUCLEOTIDE SEQUENCE [LARGE SCALE GENOMIC DNA]</scope>
    <source>
        <strain evidence="3 4">YB-6</strain>
    </source>
</reference>
<evidence type="ECO:0000313" key="3">
    <source>
        <dbReference type="EMBL" id="MBW6409529.1"/>
    </source>
</evidence>
<dbReference type="SUPFAM" id="SSF48179">
    <property type="entry name" value="6-phosphogluconate dehydrogenase C-terminal domain-like"/>
    <property type="match status" value="1"/>
</dbReference>
<dbReference type="SUPFAM" id="SSF51735">
    <property type="entry name" value="NAD(P)-binding Rossmann-fold domains"/>
    <property type="match status" value="1"/>
</dbReference>
<dbReference type="InterPro" id="IPR036291">
    <property type="entry name" value="NAD(P)-bd_dom_sf"/>
</dbReference>
<dbReference type="InterPro" id="IPR018931">
    <property type="entry name" value="DUF2520"/>
</dbReference>
<evidence type="ECO:0000259" key="1">
    <source>
        <dbReference type="Pfam" id="PF10727"/>
    </source>
</evidence>
<accession>A0ABS7ALJ7</accession>
<dbReference type="InterPro" id="IPR037108">
    <property type="entry name" value="TM1727-like_C_sf"/>
</dbReference>
<name>A0ABS7ALJ7_9CLOT</name>
<dbReference type="Gene3D" id="3.40.50.720">
    <property type="entry name" value="NAD(P)-binding Rossmann-like Domain"/>
    <property type="match status" value="1"/>
</dbReference>
<evidence type="ECO:0000313" key="4">
    <source>
        <dbReference type="Proteomes" id="UP001519921"/>
    </source>
</evidence>
<proteinExistence type="predicted"/>
<gene>
    <name evidence="3" type="ORF">KYD98_05450</name>
</gene>
<comment type="caution">
    <text evidence="3">The sequence shown here is derived from an EMBL/GenBank/DDBJ whole genome shotgun (WGS) entry which is preliminary data.</text>
</comment>
<dbReference type="Gene3D" id="1.10.1040.20">
    <property type="entry name" value="ProC-like, C-terminal domain"/>
    <property type="match status" value="1"/>
</dbReference>
<protein>
    <submittedName>
        <fullName evidence="3">DUF2520 domain-containing protein</fullName>
    </submittedName>
</protein>
<dbReference type="Pfam" id="PF10727">
    <property type="entry name" value="Rossmann-like"/>
    <property type="match status" value="1"/>
</dbReference>
<dbReference type="PANTHER" id="PTHR40459:SF1">
    <property type="entry name" value="CONSERVED HYPOTHETICAL ALANINE AND LEUCINE RICH PROTEIN"/>
    <property type="match status" value="1"/>
</dbReference>
<dbReference type="RefSeq" id="WP_219778585.1">
    <property type="nucleotide sequence ID" value="NZ_JAHXPT010000003.1"/>
</dbReference>
<dbReference type="Proteomes" id="UP001519921">
    <property type="component" value="Unassembled WGS sequence"/>
</dbReference>